<protein>
    <submittedName>
        <fullName evidence="3">Lytic transglycosylase</fullName>
    </submittedName>
</protein>
<dbReference type="InterPro" id="IPR023346">
    <property type="entry name" value="Lysozyme-like_dom_sf"/>
</dbReference>
<dbReference type="Gene3D" id="1.10.530.10">
    <property type="match status" value="1"/>
</dbReference>
<reference evidence="3" key="1">
    <citation type="journal article" date="2022" name="Arch. Microbiol.">
        <title>Pseudodesulfovibrio sediminis sp. nov., a mesophilic and neutrophilic sulfate-reducing bacterium isolated from sediment of a brackish lake.</title>
        <authorList>
            <person name="Takahashi A."/>
            <person name="Kojima H."/>
            <person name="Watanabe M."/>
            <person name="Fukui M."/>
        </authorList>
    </citation>
    <scope>NUCLEOTIDE SEQUENCE</scope>
    <source>
        <strain evidence="3">SF6</strain>
    </source>
</reference>
<dbReference type="PROSITE" id="PS51782">
    <property type="entry name" value="LYSM"/>
    <property type="match status" value="3"/>
</dbReference>
<dbReference type="Proteomes" id="UP001053296">
    <property type="component" value="Chromosome"/>
</dbReference>
<organism evidence="3 4">
    <name type="scientific">Pseudodesulfovibrio sediminis</name>
    <dbReference type="NCBI Taxonomy" id="2810563"/>
    <lineage>
        <taxon>Bacteria</taxon>
        <taxon>Pseudomonadati</taxon>
        <taxon>Thermodesulfobacteriota</taxon>
        <taxon>Desulfovibrionia</taxon>
        <taxon>Desulfovibrionales</taxon>
        <taxon>Desulfovibrionaceae</taxon>
    </lineage>
</organism>
<name>A0ABN6EUJ5_9BACT</name>
<evidence type="ECO:0000259" key="2">
    <source>
        <dbReference type="PROSITE" id="PS51782"/>
    </source>
</evidence>
<dbReference type="CDD" id="cd16894">
    <property type="entry name" value="MltD-like"/>
    <property type="match status" value="1"/>
</dbReference>
<dbReference type="InterPro" id="IPR018392">
    <property type="entry name" value="LysM"/>
</dbReference>
<gene>
    <name evidence="3" type="ORF">PSDVSF_21810</name>
</gene>
<dbReference type="SUPFAM" id="SSF53955">
    <property type="entry name" value="Lysozyme-like"/>
    <property type="match status" value="1"/>
</dbReference>
<feature type="signal peptide" evidence="1">
    <location>
        <begin position="1"/>
        <end position="22"/>
    </location>
</feature>
<dbReference type="InterPro" id="IPR008258">
    <property type="entry name" value="Transglycosylase_SLT_dom_1"/>
</dbReference>
<feature type="domain" description="LysM" evidence="2">
    <location>
        <begin position="436"/>
        <end position="479"/>
    </location>
</feature>
<keyword evidence="4" id="KW-1185">Reference proteome</keyword>
<dbReference type="Gene3D" id="3.10.350.10">
    <property type="entry name" value="LysM domain"/>
    <property type="match status" value="3"/>
</dbReference>
<dbReference type="EMBL" id="AP024485">
    <property type="protein sequence ID" value="BCS88939.1"/>
    <property type="molecule type" value="Genomic_DNA"/>
</dbReference>
<evidence type="ECO:0000313" key="3">
    <source>
        <dbReference type="EMBL" id="BCS88939.1"/>
    </source>
</evidence>
<evidence type="ECO:0000313" key="4">
    <source>
        <dbReference type="Proteomes" id="UP001053296"/>
    </source>
</evidence>
<dbReference type="Pfam" id="PF01476">
    <property type="entry name" value="LysM"/>
    <property type="match status" value="3"/>
</dbReference>
<feature type="chain" id="PRO_5045827203" evidence="1">
    <location>
        <begin position="23"/>
        <end position="549"/>
    </location>
</feature>
<evidence type="ECO:0000256" key="1">
    <source>
        <dbReference type="SAM" id="SignalP"/>
    </source>
</evidence>
<feature type="domain" description="LysM" evidence="2">
    <location>
        <begin position="362"/>
        <end position="405"/>
    </location>
</feature>
<dbReference type="PROSITE" id="PS51257">
    <property type="entry name" value="PROKAR_LIPOPROTEIN"/>
    <property type="match status" value="1"/>
</dbReference>
<keyword evidence="1" id="KW-0732">Signal</keyword>
<accession>A0ABN6EUJ5</accession>
<feature type="domain" description="LysM" evidence="2">
    <location>
        <begin position="502"/>
        <end position="546"/>
    </location>
</feature>
<proteinExistence type="predicted"/>
<dbReference type="RefSeq" id="WP_229590931.1">
    <property type="nucleotide sequence ID" value="NZ_AP024485.1"/>
</dbReference>
<dbReference type="SUPFAM" id="SSF54106">
    <property type="entry name" value="LysM domain"/>
    <property type="match status" value="3"/>
</dbReference>
<dbReference type="InterPro" id="IPR036779">
    <property type="entry name" value="LysM_dom_sf"/>
</dbReference>
<dbReference type="CDD" id="cd00118">
    <property type="entry name" value="LysM"/>
    <property type="match status" value="3"/>
</dbReference>
<dbReference type="PANTHER" id="PTHR33734:SF22">
    <property type="entry name" value="MEMBRANE-BOUND LYTIC MUREIN TRANSGLYCOSYLASE D"/>
    <property type="match status" value="1"/>
</dbReference>
<dbReference type="Pfam" id="PF01464">
    <property type="entry name" value="SLT"/>
    <property type="match status" value="1"/>
</dbReference>
<sequence length="549" mass="61911">MKVFKYVYLFALTILVASFAVGCTTTSKNTPVASAPPVVVEEEVPIVAESQVPEDGEALDPEIEATPEVTPEEDLTQAEQAVLNARFGLLFDLPPHETKDVELFFTYYNHKARKTMVRWLERSQPFLPYVRRVFTQYGLPQDLVLLPFVESGYNVQAYSWAGAGGMWQFMKGTGRLYGLKSDWWIDERRDPFKSTDAAARHLRDLYEQFGDWYLALAAYNAGSGKISRALKSAKCDDFFELTERNRKLSRRIRLKTETKHYVPKFIAISKIFQNLDTLGFEPVSWDMEEEVIPVKVPGGTDLLALARAGGLSWSEFHKYNPAFRRQVSPPHMEAAAYLPVEKADKMIAYLANPGSRPYAGYTRYRIRSGDSWWRISRRYNVPTSVLKKVNNTRSNTLRPGHYVMIPGNSSGRSVAAGSSTRSSSTAKTRAIAVQRGNYKVRSGDTLWSISQRFGTTVNTLKRANGLHSNRLKLGQKLYIPNSSSKATKAAAKKAGQVKAQLVHYKVRRGDNLISISRKFGVKVSDLQRWNSLNSRGTIYAGQKLKVYVQ</sequence>
<dbReference type="SMART" id="SM00257">
    <property type="entry name" value="LysM"/>
    <property type="match status" value="3"/>
</dbReference>
<dbReference type="PANTHER" id="PTHR33734">
    <property type="entry name" value="LYSM DOMAIN-CONTAINING GPI-ANCHORED PROTEIN 2"/>
    <property type="match status" value="1"/>
</dbReference>